<evidence type="ECO:0000313" key="1">
    <source>
        <dbReference type="EMBL" id="OAY38891.1"/>
    </source>
</evidence>
<proteinExistence type="predicted"/>
<sequence length="35" mass="4179">MSETWMMAAVWRRLCWLVVVLFGEGRRRYCGTQSV</sequence>
<gene>
    <name evidence="1" type="ORF">MANES_10G050500</name>
</gene>
<dbReference type="EMBL" id="CM004396">
    <property type="protein sequence ID" value="OAY38891.1"/>
    <property type="molecule type" value="Genomic_DNA"/>
</dbReference>
<reference evidence="1" key="1">
    <citation type="submission" date="2016-02" db="EMBL/GenBank/DDBJ databases">
        <title>WGS assembly of Manihot esculenta.</title>
        <authorList>
            <person name="Bredeson J.V."/>
            <person name="Prochnik S.E."/>
            <person name="Lyons J.B."/>
            <person name="Schmutz J."/>
            <person name="Grimwood J."/>
            <person name="Vrebalov J."/>
            <person name="Bart R.S."/>
            <person name="Amuge T."/>
            <person name="Ferguson M.E."/>
            <person name="Green R."/>
            <person name="Putnam N."/>
            <person name="Stites J."/>
            <person name="Rounsley S."/>
            <person name="Rokhsar D.S."/>
        </authorList>
    </citation>
    <scope>NUCLEOTIDE SEQUENCE [LARGE SCALE GENOMIC DNA]</scope>
    <source>
        <tissue evidence="1">Leaf</tissue>
    </source>
</reference>
<protein>
    <submittedName>
        <fullName evidence="1">Uncharacterized protein</fullName>
    </submittedName>
</protein>
<accession>A0A2C9V4M1</accession>
<organism evidence="1">
    <name type="scientific">Manihot esculenta</name>
    <name type="common">Cassava</name>
    <name type="synonym">Jatropha manihot</name>
    <dbReference type="NCBI Taxonomy" id="3983"/>
    <lineage>
        <taxon>Eukaryota</taxon>
        <taxon>Viridiplantae</taxon>
        <taxon>Streptophyta</taxon>
        <taxon>Embryophyta</taxon>
        <taxon>Tracheophyta</taxon>
        <taxon>Spermatophyta</taxon>
        <taxon>Magnoliopsida</taxon>
        <taxon>eudicotyledons</taxon>
        <taxon>Gunneridae</taxon>
        <taxon>Pentapetalae</taxon>
        <taxon>rosids</taxon>
        <taxon>fabids</taxon>
        <taxon>Malpighiales</taxon>
        <taxon>Euphorbiaceae</taxon>
        <taxon>Crotonoideae</taxon>
        <taxon>Manihoteae</taxon>
        <taxon>Manihot</taxon>
    </lineage>
</organism>
<name>A0A2C9V4M1_MANES</name>
<dbReference type="AlphaFoldDB" id="A0A2C9V4M1"/>